<dbReference type="Proteomes" id="UP000481153">
    <property type="component" value="Unassembled WGS sequence"/>
</dbReference>
<gene>
    <name evidence="3" type="ORF">Ae201684_006895</name>
</gene>
<evidence type="ECO:0000256" key="1">
    <source>
        <dbReference type="SAM" id="MobiDB-lite"/>
    </source>
</evidence>
<evidence type="ECO:0000313" key="4">
    <source>
        <dbReference type="Proteomes" id="UP000481153"/>
    </source>
</evidence>
<accession>A0A6G0XAZ1</accession>
<feature type="region of interest" description="Disordered" evidence="1">
    <location>
        <begin position="519"/>
        <end position="575"/>
    </location>
</feature>
<feature type="compositionally biased region" description="Polar residues" evidence="1">
    <location>
        <begin position="255"/>
        <end position="267"/>
    </location>
</feature>
<feature type="domain" description="PX" evidence="2">
    <location>
        <begin position="1"/>
        <end position="160"/>
    </location>
</feature>
<feature type="compositionally biased region" description="Polar residues" evidence="1">
    <location>
        <begin position="287"/>
        <end position="296"/>
    </location>
</feature>
<dbReference type="PROSITE" id="PS50195">
    <property type="entry name" value="PX"/>
    <property type="match status" value="1"/>
</dbReference>
<dbReference type="SUPFAM" id="SSF64268">
    <property type="entry name" value="PX domain"/>
    <property type="match status" value="1"/>
</dbReference>
<dbReference type="CDD" id="cd06093">
    <property type="entry name" value="PX_domain"/>
    <property type="match status" value="1"/>
</dbReference>
<dbReference type="GO" id="GO:0035091">
    <property type="term" value="F:phosphatidylinositol binding"/>
    <property type="evidence" value="ECO:0007669"/>
    <property type="project" value="InterPro"/>
</dbReference>
<dbReference type="InterPro" id="IPR036871">
    <property type="entry name" value="PX_dom_sf"/>
</dbReference>
<evidence type="ECO:0000259" key="2">
    <source>
        <dbReference type="PROSITE" id="PS50195"/>
    </source>
</evidence>
<name>A0A6G0XAZ1_9STRA</name>
<evidence type="ECO:0000313" key="3">
    <source>
        <dbReference type="EMBL" id="KAF0737091.1"/>
    </source>
</evidence>
<dbReference type="SMART" id="SM00312">
    <property type="entry name" value="PX"/>
    <property type="match status" value="1"/>
</dbReference>
<dbReference type="InterPro" id="IPR001683">
    <property type="entry name" value="PX_dom"/>
</dbReference>
<sequence>MAHEDASDASRRRRGLSVCISHVDCSPKYQTQYVIRVTDFHADAYERTVRRPYSEFRRLRLHLLDVLKKLKDDELSQKCYKQIEVLVFPPKRLFGSRSESVVRTRAKTLNKWITRVLAVTTDYRKEQKLLATENPSMSTEGSVLVLEVLKTFFTSRVEELNLAPLQRSQSARVPAATEVRVASRNIAASYNEHSNTNRMVTHEGPPVVASRAWPDEKPSMVINKSILKSGDRPSRLSPSRRTRTQFSEPSPYISDASSSHQTKNNPVDTHRSSSSTASSTENSFISTPSGRTKSNLTRLSLAKTEMAPSTINRSIISTTNHSMIQGNTRHQSVVKDARFSLAKPKVNKRLPAGNEADIIAEVERELLDTGLTVDTAHMLLRYIDRFLVKATQRMPGCYRITPDNWLAIDAERLCMELEDALFDPTSMQLVLCGDGEWRIPTALEGYIQHKWAVHHNKAMDELGDESEPELDDEVVTKSTRKTQPRFSRHDIDEIEQMMNDGNASRSQVKQLRRQLEEGNWDRRTLRRRGEDEDDDDSDDSLGEEEDIDFETYARRKSRKSRYSAFQTDYTGGGLV</sequence>
<dbReference type="Gene3D" id="3.30.1520.10">
    <property type="entry name" value="Phox-like domain"/>
    <property type="match status" value="1"/>
</dbReference>
<dbReference type="VEuPathDB" id="FungiDB:AeMF1_021128"/>
<organism evidence="3 4">
    <name type="scientific">Aphanomyces euteiches</name>
    <dbReference type="NCBI Taxonomy" id="100861"/>
    <lineage>
        <taxon>Eukaryota</taxon>
        <taxon>Sar</taxon>
        <taxon>Stramenopiles</taxon>
        <taxon>Oomycota</taxon>
        <taxon>Saprolegniomycetes</taxon>
        <taxon>Saprolegniales</taxon>
        <taxon>Verrucalvaceae</taxon>
        <taxon>Aphanomyces</taxon>
    </lineage>
</organism>
<dbReference type="AlphaFoldDB" id="A0A6G0XAZ1"/>
<reference evidence="3 4" key="1">
    <citation type="submission" date="2019-07" db="EMBL/GenBank/DDBJ databases">
        <title>Genomics analysis of Aphanomyces spp. identifies a new class of oomycete effector associated with host adaptation.</title>
        <authorList>
            <person name="Gaulin E."/>
        </authorList>
    </citation>
    <scope>NUCLEOTIDE SEQUENCE [LARGE SCALE GENOMIC DNA]</scope>
    <source>
        <strain evidence="3 4">ATCC 201684</strain>
    </source>
</reference>
<feature type="region of interest" description="Disordered" evidence="1">
    <location>
        <begin position="461"/>
        <end position="489"/>
    </location>
</feature>
<feature type="compositionally biased region" description="Acidic residues" evidence="1">
    <location>
        <begin position="461"/>
        <end position="473"/>
    </location>
</feature>
<dbReference type="EMBL" id="VJMJ01000085">
    <property type="protein sequence ID" value="KAF0737091.1"/>
    <property type="molecule type" value="Genomic_DNA"/>
</dbReference>
<dbReference type="Pfam" id="PF00787">
    <property type="entry name" value="PX"/>
    <property type="match status" value="1"/>
</dbReference>
<proteinExistence type="predicted"/>
<feature type="compositionally biased region" description="Acidic residues" evidence="1">
    <location>
        <begin position="531"/>
        <end position="549"/>
    </location>
</feature>
<protein>
    <recommendedName>
        <fullName evidence="2">PX domain-containing protein</fullName>
    </recommendedName>
</protein>
<feature type="compositionally biased region" description="Basic and acidic residues" evidence="1">
    <location>
        <begin position="519"/>
        <end position="530"/>
    </location>
</feature>
<feature type="region of interest" description="Disordered" evidence="1">
    <location>
        <begin position="222"/>
        <end position="296"/>
    </location>
</feature>
<feature type="compositionally biased region" description="Low complexity" evidence="1">
    <location>
        <begin position="272"/>
        <end position="286"/>
    </location>
</feature>
<comment type="caution">
    <text evidence="3">The sequence shown here is derived from an EMBL/GenBank/DDBJ whole genome shotgun (WGS) entry which is preliminary data.</text>
</comment>
<keyword evidence="4" id="KW-1185">Reference proteome</keyword>